<feature type="signal peptide" evidence="2">
    <location>
        <begin position="1"/>
        <end position="19"/>
    </location>
</feature>
<sequence>MKKIFSAIFIVTLFASAFAQDITTASKFFQSVSESYGRISTYEADLSITADGKTMTAKVSYKRPSLLRMDFSNPQNQVILFNGDMLTIYLPGMSTNLQQFVTSTTDKAGMDLATPQGLALMSRYYTIAYEIGQSPVPLSDDNQEKVVKLILYPRNPAEAFRQIKLAITPDNKLIRRIEATTTQGQTFVFYFTNYNLNVEIPDQRFVYDSPATSNNYNNFLFSE</sequence>
<dbReference type="Proteomes" id="UP000823914">
    <property type="component" value="Unassembled WGS sequence"/>
</dbReference>
<gene>
    <name evidence="3" type="ORF">IAA16_05535</name>
</gene>
<dbReference type="InterPro" id="IPR029046">
    <property type="entry name" value="LolA/LolB/LppX"/>
</dbReference>
<dbReference type="PANTHER" id="PTHR35869">
    <property type="entry name" value="OUTER-MEMBRANE LIPOPROTEIN CARRIER PROTEIN"/>
    <property type="match status" value="1"/>
</dbReference>
<accession>A0A9E2NYW4</accession>
<organism evidence="3 4">
    <name type="scientific">Candidatus Treponema excrementipullorum</name>
    <dbReference type="NCBI Taxonomy" id="2838768"/>
    <lineage>
        <taxon>Bacteria</taxon>
        <taxon>Pseudomonadati</taxon>
        <taxon>Spirochaetota</taxon>
        <taxon>Spirochaetia</taxon>
        <taxon>Spirochaetales</taxon>
        <taxon>Treponemataceae</taxon>
        <taxon>Treponema</taxon>
    </lineage>
</organism>
<evidence type="ECO:0000313" key="3">
    <source>
        <dbReference type="EMBL" id="MBU3850007.1"/>
    </source>
</evidence>
<keyword evidence="3" id="KW-0449">Lipoprotein</keyword>
<dbReference type="EMBL" id="JAHLFV010000131">
    <property type="protein sequence ID" value="MBU3850007.1"/>
    <property type="molecule type" value="Genomic_DNA"/>
</dbReference>
<dbReference type="CDD" id="cd16325">
    <property type="entry name" value="LolA"/>
    <property type="match status" value="1"/>
</dbReference>
<comment type="caution">
    <text evidence="3">The sequence shown here is derived from an EMBL/GenBank/DDBJ whole genome shotgun (WGS) entry which is preliminary data.</text>
</comment>
<proteinExistence type="predicted"/>
<dbReference type="AlphaFoldDB" id="A0A9E2NYW4"/>
<keyword evidence="1 2" id="KW-0732">Signal</keyword>
<dbReference type="SUPFAM" id="SSF89392">
    <property type="entry name" value="Prokaryotic lipoproteins and lipoprotein localization factors"/>
    <property type="match status" value="1"/>
</dbReference>
<reference evidence="3" key="1">
    <citation type="journal article" date="2021" name="PeerJ">
        <title>Extensive microbial diversity within the chicken gut microbiome revealed by metagenomics and culture.</title>
        <authorList>
            <person name="Gilroy R."/>
            <person name="Ravi A."/>
            <person name="Getino M."/>
            <person name="Pursley I."/>
            <person name="Horton D.L."/>
            <person name="Alikhan N.F."/>
            <person name="Baker D."/>
            <person name="Gharbi K."/>
            <person name="Hall N."/>
            <person name="Watson M."/>
            <person name="Adriaenssens E.M."/>
            <person name="Foster-Nyarko E."/>
            <person name="Jarju S."/>
            <person name="Secka A."/>
            <person name="Antonio M."/>
            <person name="Oren A."/>
            <person name="Chaudhuri R.R."/>
            <person name="La Ragione R."/>
            <person name="Hildebrand F."/>
            <person name="Pallen M.J."/>
        </authorList>
    </citation>
    <scope>NUCLEOTIDE SEQUENCE</scope>
    <source>
        <strain evidence="3">Gambia15-2214</strain>
    </source>
</reference>
<reference evidence="3" key="2">
    <citation type="submission" date="2021-04" db="EMBL/GenBank/DDBJ databases">
        <authorList>
            <person name="Gilroy R."/>
        </authorList>
    </citation>
    <scope>NUCLEOTIDE SEQUENCE</scope>
    <source>
        <strain evidence="3">Gambia15-2214</strain>
    </source>
</reference>
<dbReference type="InterPro" id="IPR004564">
    <property type="entry name" value="OM_lipoprot_carrier_LolA-like"/>
</dbReference>
<evidence type="ECO:0000256" key="2">
    <source>
        <dbReference type="SAM" id="SignalP"/>
    </source>
</evidence>
<name>A0A9E2NYW4_9SPIR</name>
<protein>
    <submittedName>
        <fullName evidence="3">Outer-membrane lipoprotein carrier protein LolA</fullName>
    </submittedName>
</protein>
<evidence type="ECO:0000256" key="1">
    <source>
        <dbReference type="ARBA" id="ARBA00022729"/>
    </source>
</evidence>
<dbReference type="Gene3D" id="2.50.20.10">
    <property type="entry name" value="Lipoprotein localisation LolA/LolB/LppX"/>
    <property type="match status" value="1"/>
</dbReference>
<dbReference type="PANTHER" id="PTHR35869:SF1">
    <property type="entry name" value="OUTER-MEMBRANE LIPOPROTEIN CARRIER PROTEIN"/>
    <property type="match status" value="1"/>
</dbReference>
<evidence type="ECO:0000313" key="4">
    <source>
        <dbReference type="Proteomes" id="UP000823914"/>
    </source>
</evidence>
<dbReference type="Pfam" id="PF03548">
    <property type="entry name" value="LolA"/>
    <property type="match status" value="1"/>
</dbReference>
<feature type="chain" id="PRO_5038395510" evidence="2">
    <location>
        <begin position="20"/>
        <end position="223"/>
    </location>
</feature>